<evidence type="ECO:0000256" key="7">
    <source>
        <dbReference type="ARBA" id="ARBA00047942"/>
    </source>
</evidence>
<evidence type="ECO:0000256" key="6">
    <source>
        <dbReference type="ARBA" id="ARBA00022747"/>
    </source>
</evidence>
<evidence type="ECO:0000256" key="2">
    <source>
        <dbReference type="ARBA" id="ARBA00011900"/>
    </source>
</evidence>
<dbReference type="GO" id="GO:0008170">
    <property type="term" value="F:N-methyltransferase activity"/>
    <property type="evidence" value="ECO:0007669"/>
    <property type="project" value="InterPro"/>
</dbReference>
<feature type="domain" description="DNA methylase adenine-specific" evidence="8">
    <location>
        <begin position="13"/>
        <end position="202"/>
    </location>
</feature>
<dbReference type="GO" id="GO:0009007">
    <property type="term" value="F:site-specific DNA-methyltransferase (adenine-specific) activity"/>
    <property type="evidence" value="ECO:0007669"/>
    <property type="project" value="UniProtKB-EC"/>
</dbReference>
<keyword evidence="11" id="KW-1185">Reference proteome</keyword>
<dbReference type="Pfam" id="PF02384">
    <property type="entry name" value="N6_Mtase"/>
    <property type="match status" value="1"/>
</dbReference>
<dbReference type="OrthoDB" id="9806213at2"/>
<gene>
    <name evidence="10" type="ORF">DX908_13230</name>
</gene>
<dbReference type="InParanoid" id="A0A371RL25"/>
<sequence length="557" mass="62686">MQRPIFKNKPVADEKKLRGGYYTPVELAEYLTAWAIRTGAESILEPSCGDGNFLVAALSRLNQLYGAEPKQSPHLVAVEVLESEIERAQSRCSAQVFPGLTTEWICDDFFASYGDQLKHSSFDVIIGNPPFIRFQYFDPEVRDIAFNHLRDASYRPTKLANAWAAFVQLSVELLKPGGRLAMVVPAELLQVGYASELRDRLSRGFEDIGLIGFRQLVFPQIQQEVVLLLAEGKTERPNNSARIHTVEYINGQDLPSKHDFLDAVQHAPEKYTRSGMKWTSLFLDDREFDALSAAQSHNGLVSLGDLARVEVGVVTGRNSFFVLDQESVKSAKAARFVTKVVGRTNALRSIEFSADDFGQYAARSPAYLLDLSRVTDKKFTKGLQEYIQAGEDAGVNTGYKCRIRKRWYDVPSIYVPDGFMFRQIHQFPLLVSNEAGATSTDTIHRVRIKGDTDIKQLAFRAFNSLTFAWSEVCGRSYGGGVLELEPREAQELPIPDVEIDQQDVRKLDNMLRNARITEALDFADEVLLRRGLGFGVADVKLLRSSWETLRDRRIGRR</sequence>
<keyword evidence="5" id="KW-0949">S-adenosyl-L-methionine</keyword>
<evidence type="ECO:0000256" key="4">
    <source>
        <dbReference type="ARBA" id="ARBA00022679"/>
    </source>
</evidence>
<dbReference type="PRINTS" id="PR00507">
    <property type="entry name" value="N12N6MTFRASE"/>
</dbReference>
<dbReference type="InterPro" id="IPR029063">
    <property type="entry name" value="SAM-dependent_MTases_sf"/>
</dbReference>
<comment type="catalytic activity">
    <reaction evidence="7">
        <text>a 2'-deoxyadenosine in DNA + S-adenosyl-L-methionine = an N(6)-methyl-2'-deoxyadenosine in DNA + S-adenosyl-L-homocysteine + H(+)</text>
        <dbReference type="Rhea" id="RHEA:15197"/>
        <dbReference type="Rhea" id="RHEA-COMP:12418"/>
        <dbReference type="Rhea" id="RHEA-COMP:12419"/>
        <dbReference type="ChEBI" id="CHEBI:15378"/>
        <dbReference type="ChEBI" id="CHEBI:57856"/>
        <dbReference type="ChEBI" id="CHEBI:59789"/>
        <dbReference type="ChEBI" id="CHEBI:90615"/>
        <dbReference type="ChEBI" id="CHEBI:90616"/>
        <dbReference type="EC" id="2.1.1.72"/>
    </reaction>
</comment>
<accession>A0A371RL25</accession>
<dbReference type="Pfam" id="PF22837">
    <property type="entry name" value="M_Eco57I_C"/>
    <property type="match status" value="1"/>
</dbReference>
<dbReference type="GO" id="GO:0009307">
    <property type="term" value="P:DNA restriction-modification system"/>
    <property type="evidence" value="ECO:0007669"/>
    <property type="project" value="UniProtKB-KW"/>
</dbReference>
<dbReference type="CDD" id="cd02440">
    <property type="entry name" value="AdoMet_MTases"/>
    <property type="match status" value="1"/>
</dbReference>
<name>A0A371RL25_9PROT</name>
<dbReference type="AlphaFoldDB" id="A0A371RL25"/>
<dbReference type="Proteomes" id="UP000264589">
    <property type="component" value="Unassembled WGS sequence"/>
</dbReference>
<dbReference type="Gene3D" id="3.40.50.150">
    <property type="entry name" value="Vaccinia Virus protein VP39"/>
    <property type="match status" value="1"/>
</dbReference>
<dbReference type="GO" id="GO:0003677">
    <property type="term" value="F:DNA binding"/>
    <property type="evidence" value="ECO:0007669"/>
    <property type="project" value="InterPro"/>
</dbReference>
<keyword evidence="6" id="KW-0680">Restriction system</keyword>
<evidence type="ECO:0000256" key="5">
    <source>
        <dbReference type="ARBA" id="ARBA00022691"/>
    </source>
</evidence>
<organism evidence="10 11">
    <name type="scientific">Parvularcula marina</name>
    <dbReference type="NCBI Taxonomy" id="2292771"/>
    <lineage>
        <taxon>Bacteria</taxon>
        <taxon>Pseudomonadati</taxon>
        <taxon>Pseudomonadota</taxon>
        <taxon>Alphaproteobacteria</taxon>
        <taxon>Parvularculales</taxon>
        <taxon>Parvularculaceae</taxon>
        <taxon>Parvularcula</taxon>
    </lineage>
</organism>
<dbReference type="InterPro" id="IPR050953">
    <property type="entry name" value="N4_N6_ade-DNA_methylase"/>
</dbReference>
<dbReference type="EMBL" id="QUQO01000001">
    <property type="protein sequence ID" value="RFB06144.1"/>
    <property type="molecule type" value="Genomic_DNA"/>
</dbReference>
<dbReference type="InterPro" id="IPR002052">
    <property type="entry name" value="DNA_methylase_N6_adenine_CS"/>
</dbReference>
<dbReference type="PANTHER" id="PTHR33841">
    <property type="entry name" value="DNA METHYLTRANSFERASE YEEA-RELATED"/>
    <property type="match status" value="1"/>
</dbReference>
<evidence type="ECO:0000313" key="10">
    <source>
        <dbReference type="EMBL" id="RFB06144.1"/>
    </source>
</evidence>
<comment type="caution">
    <text evidence="10">The sequence shown here is derived from an EMBL/GenBank/DDBJ whole genome shotgun (WGS) entry which is preliminary data.</text>
</comment>
<keyword evidence="4 10" id="KW-0808">Transferase</keyword>
<dbReference type="EC" id="2.1.1.72" evidence="2"/>
<evidence type="ECO:0000256" key="1">
    <source>
        <dbReference type="ARBA" id="ARBA00006594"/>
    </source>
</evidence>
<feature type="domain" description="Type II methyltransferase M.Eco57I C-terminal" evidence="9">
    <location>
        <begin position="277"/>
        <end position="528"/>
    </location>
</feature>
<evidence type="ECO:0000259" key="8">
    <source>
        <dbReference type="Pfam" id="PF02384"/>
    </source>
</evidence>
<dbReference type="PROSITE" id="PS00092">
    <property type="entry name" value="N6_MTASE"/>
    <property type="match status" value="1"/>
</dbReference>
<reference evidence="10 11" key="1">
    <citation type="submission" date="2018-08" db="EMBL/GenBank/DDBJ databases">
        <title>Parvularcula sp. SM1705, isolated from surface water of the South Sea China.</title>
        <authorList>
            <person name="Sun L."/>
        </authorList>
    </citation>
    <scope>NUCLEOTIDE SEQUENCE [LARGE SCALE GENOMIC DNA]</scope>
    <source>
        <strain evidence="10 11">SM1705</strain>
    </source>
</reference>
<dbReference type="InterPro" id="IPR054520">
    <property type="entry name" value="M_Eco57I_C"/>
</dbReference>
<comment type="similarity">
    <text evidence="1">Belongs to the N(4)/N(6)-methyltransferase family.</text>
</comment>
<keyword evidence="3 10" id="KW-0489">Methyltransferase</keyword>
<evidence type="ECO:0000256" key="3">
    <source>
        <dbReference type="ARBA" id="ARBA00022603"/>
    </source>
</evidence>
<dbReference type="PANTHER" id="PTHR33841:SF5">
    <property type="entry name" value="DNA METHYLASE (MODIFICATION METHYLASE) (METHYLTRANSFERASE)-RELATED"/>
    <property type="match status" value="1"/>
</dbReference>
<dbReference type="RefSeq" id="WP_116392777.1">
    <property type="nucleotide sequence ID" value="NZ_QUQO01000001.1"/>
</dbReference>
<dbReference type="InterPro" id="IPR003356">
    <property type="entry name" value="DNA_methylase_A-5"/>
</dbReference>
<protein>
    <recommendedName>
        <fullName evidence="2">site-specific DNA-methyltransferase (adenine-specific)</fullName>
        <ecNumber evidence="2">2.1.1.72</ecNumber>
    </recommendedName>
</protein>
<proteinExistence type="inferred from homology"/>
<evidence type="ECO:0000259" key="9">
    <source>
        <dbReference type="Pfam" id="PF22837"/>
    </source>
</evidence>
<dbReference type="GO" id="GO:0032259">
    <property type="term" value="P:methylation"/>
    <property type="evidence" value="ECO:0007669"/>
    <property type="project" value="UniProtKB-KW"/>
</dbReference>
<evidence type="ECO:0000313" key="11">
    <source>
        <dbReference type="Proteomes" id="UP000264589"/>
    </source>
</evidence>
<dbReference type="SUPFAM" id="SSF53335">
    <property type="entry name" value="S-adenosyl-L-methionine-dependent methyltransferases"/>
    <property type="match status" value="1"/>
</dbReference>